<keyword evidence="1" id="KW-0812">Transmembrane</keyword>
<keyword evidence="1" id="KW-0472">Membrane</keyword>
<keyword evidence="2" id="KW-1185">Reference proteome</keyword>
<accession>A0A8B8JNJ0</accession>
<protein>
    <submittedName>
        <fullName evidence="3">Uncharacterized protein LOC113847767 isoform X1</fullName>
    </submittedName>
</protein>
<gene>
    <name evidence="3" type="primary">LOC113847767</name>
</gene>
<evidence type="ECO:0000313" key="2">
    <source>
        <dbReference type="Proteomes" id="UP000694853"/>
    </source>
</evidence>
<organism evidence="2 3">
    <name type="scientific">Abrus precatorius</name>
    <name type="common">Indian licorice</name>
    <name type="synonym">Glycine abrus</name>
    <dbReference type="NCBI Taxonomy" id="3816"/>
    <lineage>
        <taxon>Eukaryota</taxon>
        <taxon>Viridiplantae</taxon>
        <taxon>Streptophyta</taxon>
        <taxon>Embryophyta</taxon>
        <taxon>Tracheophyta</taxon>
        <taxon>Spermatophyta</taxon>
        <taxon>Magnoliopsida</taxon>
        <taxon>eudicotyledons</taxon>
        <taxon>Gunneridae</taxon>
        <taxon>Pentapetalae</taxon>
        <taxon>rosids</taxon>
        <taxon>fabids</taxon>
        <taxon>Fabales</taxon>
        <taxon>Fabaceae</taxon>
        <taxon>Papilionoideae</taxon>
        <taxon>50 kb inversion clade</taxon>
        <taxon>NPAAA clade</taxon>
        <taxon>indigoferoid/millettioid clade</taxon>
        <taxon>Abreae</taxon>
        <taxon>Abrus</taxon>
    </lineage>
</organism>
<dbReference type="KEGG" id="aprc:113847767"/>
<evidence type="ECO:0000256" key="1">
    <source>
        <dbReference type="SAM" id="Phobius"/>
    </source>
</evidence>
<sequence length="183" mass="20210">MATLSYYTLIHPLSSSSSSSNLVHLCPCSSTSSHALPRPKFQFPSKRRRKATKPKLLMIIDPILLFNGVGTTLYFDTQTLLATVSVLAAIALSLFLGFKGDPVPCERCGGNGGTKCVFCNDGKMKQDMGLIDCKVCKGSERIIGSLSFTTFKRYYIMLMCENQHIVSPQEKKKNIILFFIPEG</sequence>
<dbReference type="RefSeq" id="XP_027332834.1">
    <property type="nucleotide sequence ID" value="XM_027477033.1"/>
</dbReference>
<dbReference type="AlphaFoldDB" id="A0A8B8JNJ0"/>
<keyword evidence="1" id="KW-1133">Transmembrane helix</keyword>
<feature type="transmembrane region" description="Helical" evidence="1">
    <location>
        <begin position="56"/>
        <end position="74"/>
    </location>
</feature>
<proteinExistence type="predicted"/>
<dbReference type="OrthoDB" id="542764at2759"/>
<reference evidence="2" key="1">
    <citation type="journal article" date="2019" name="Toxins">
        <title>Detection of Abrin-Like and Prepropulchellin-Like Toxin Genes and Transcripts Using Whole Genome Sequencing and Full-Length Transcript Sequencing of Abrus precatorius.</title>
        <authorList>
            <person name="Hovde B.T."/>
            <person name="Daligault H.E."/>
            <person name="Hanschen E.R."/>
            <person name="Kunde Y.A."/>
            <person name="Johnson M.B."/>
            <person name="Starkenburg S.R."/>
            <person name="Johnson S.L."/>
        </authorList>
    </citation>
    <scope>NUCLEOTIDE SEQUENCE [LARGE SCALE GENOMIC DNA]</scope>
</reference>
<name>A0A8B8JNJ0_ABRPR</name>
<dbReference type="Proteomes" id="UP000694853">
    <property type="component" value="Unplaced"/>
</dbReference>
<dbReference type="GeneID" id="113847767"/>
<evidence type="ECO:0000313" key="3">
    <source>
        <dbReference type="RefSeq" id="XP_027332834.1"/>
    </source>
</evidence>
<feature type="transmembrane region" description="Helical" evidence="1">
    <location>
        <begin position="80"/>
        <end position="98"/>
    </location>
</feature>
<reference evidence="3" key="2">
    <citation type="submission" date="2025-08" db="UniProtKB">
        <authorList>
            <consortium name="RefSeq"/>
        </authorList>
    </citation>
    <scope>IDENTIFICATION</scope>
    <source>
        <tissue evidence="3">Young leaves</tissue>
    </source>
</reference>